<feature type="region of interest" description="Disordered" evidence="1">
    <location>
        <begin position="41"/>
        <end position="62"/>
    </location>
</feature>
<reference evidence="4" key="1">
    <citation type="submission" date="2017-02" db="UniProtKB">
        <authorList>
            <consortium name="WormBaseParasite"/>
        </authorList>
    </citation>
    <scope>IDENTIFICATION</scope>
</reference>
<protein>
    <submittedName>
        <fullName evidence="4">Capsid protein</fullName>
    </submittedName>
</protein>
<evidence type="ECO:0000313" key="2">
    <source>
        <dbReference type="EMBL" id="VDL84495.1"/>
    </source>
</evidence>
<dbReference type="WBParaSite" id="NBR_0002075601-mRNA-1">
    <property type="protein sequence ID" value="NBR_0002075601-mRNA-1"/>
    <property type="gene ID" value="NBR_0002075601"/>
</dbReference>
<feature type="compositionally biased region" description="Low complexity" evidence="1">
    <location>
        <begin position="41"/>
        <end position="50"/>
    </location>
</feature>
<evidence type="ECO:0000313" key="4">
    <source>
        <dbReference type="WBParaSite" id="NBR_0002075601-mRNA-1"/>
    </source>
</evidence>
<keyword evidence="3" id="KW-1185">Reference proteome</keyword>
<organism evidence="4">
    <name type="scientific">Nippostrongylus brasiliensis</name>
    <name type="common">Rat hookworm</name>
    <dbReference type="NCBI Taxonomy" id="27835"/>
    <lineage>
        <taxon>Eukaryota</taxon>
        <taxon>Metazoa</taxon>
        <taxon>Ecdysozoa</taxon>
        <taxon>Nematoda</taxon>
        <taxon>Chromadorea</taxon>
        <taxon>Rhabditida</taxon>
        <taxon>Rhabditina</taxon>
        <taxon>Rhabditomorpha</taxon>
        <taxon>Strongyloidea</taxon>
        <taxon>Heligmosomidae</taxon>
        <taxon>Nippostrongylus</taxon>
    </lineage>
</organism>
<proteinExistence type="predicted"/>
<feature type="compositionally biased region" description="Basic and acidic residues" evidence="1">
    <location>
        <begin position="53"/>
        <end position="62"/>
    </location>
</feature>
<reference evidence="2 3" key="2">
    <citation type="submission" date="2018-11" db="EMBL/GenBank/DDBJ databases">
        <authorList>
            <consortium name="Pathogen Informatics"/>
        </authorList>
    </citation>
    <scope>NUCLEOTIDE SEQUENCE [LARGE SCALE GENOMIC DNA]</scope>
</reference>
<dbReference type="Proteomes" id="UP000271162">
    <property type="component" value="Unassembled WGS sequence"/>
</dbReference>
<evidence type="ECO:0000313" key="3">
    <source>
        <dbReference type="Proteomes" id="UP000271162"/>
    </source>
</evidence>
<sequence>MPNPLFGVSDAAALLQFLQAQQAVAQFHAQAQAAAQQRAVIQQQQQQQQATPPERKRVRNPE</sequence>
<gene>
    <name evidence="2" type="ORF">NBR_LOCUS20757</name>
</gene>
<evidence type="ECO:0000256" key="1">
    <source>
        <dbReference type="SAM" id="MobiDB-lite"/>
    </source>
</evidence>
<dbReference type="AlphaFoldDB" id="A0A0N4YU34"/>
<name>A0A0N4YU34_NIPBR</name>
<accession>A0A0N4YU34</accession>
<dbReference type="EMBL" id="UYSL01025486">
    <property type="protein sequence ID" value="VDL84495.1"/>
    <property type="molecule type" value="Genomic_DNA"/>
</dbReference>